<dbReference type="EMBL" id="BMTU01000018">
    <property type="protein sequence ID" value="GGR05867.1"/>
    <property type="molecule type" value="Genomic_DNA"/>
</dbReference>
<dbReference type="AlphaFoldDB" id="A0A918C5H7"/>
<reference evidence="2" key="2">
    <citation type="submission" date="2020-09" db="EMBL/GenBank/DDBJ databases">
        <authorList>
            <person name="Sun Q."/>
            <person name="Ohkuma M."/>
        </authorList>
    </citation>
    <scope>NUCLEOTIDE SEQUENCE</scope>
    <source>
        <strain evidence="2">JCM 4403</strain>
    </source>
</reference>
<sequence>MDTGPEDLGVALGEGAGRTDLAAPGGVGHEELRLVDLLLEAPVHPVQVFLFDSDLAVPYGVVNRFDRGFLLSLSGHRAPF</sequence>
<gene>
    <name evidence="2" type="ORF">GCM10010280_62260</name>
</gene>
<evidence type="ECO:0000313" key="2">
    <source>
        <dbReference type="EMBL" id="GGR05867.1"/>
    </source>
</evidence>
<keyword evidence="3" id="KW-1185">Reference proteome</keyword>
<name>A0A918C5H7_9ACTN</name>
<accession>A0A918C5H7</accession>
<dbReference type="Proteomes" id="UP000656732">
    <property type="component" value="Unassembled WGS sequence"/>
</dbReference>
<feature type="region of interest" description="Disordered" evidence="1">
    <location>
        <begin position="1"/>
        <end position="24"/>
    </location>
</feature>
<comment type="caution">
    <text evidence="2">The sequence shown here is derived from an EMBL/GenBank/DDBJ whole genome shotgun (WGS) entry which is preliminary data.</text>
</comment>
<reference evidence="2" key="1">
    <citation type="journal article" date="2014" name="Int. J. Syst. Evol. Microbiol.">
        <title>Complete genome sequence of Corynebacterium casei LMG S-19264T (=DSM 44701T), isolated from a smear-ripened cheese.</title>
        <authorList>
            <consortium name="US DOE Joint Genome Institute (JGI-PGF)"/>
            <person name="Walter F."/>
            <person name="Albersmeier A."/>
            <person name="Kalinowski J."/>
            <person name="Ruckert C."/>
        </authorList>
    </citation>
    <scope>NUCLEOTIDE SEQUENCE</scope>
    <source>
        <strain evidence="2">JCM 4403</strain>
    </source>
</reference>
<organism evidence="2 3">
    <name type="scientific">Streptomyces pilosus</name>
    <dbReference type="NCBI Taxonomy" id="28893"/>
    <lineage>
        <taxon>Bacteria</taxon>
        <taxon>Bacillati</taxon>
        <taxon>Actinomycetota</taxon>
        <taxon>Actinomycetes</taxon>
        <taxon>Kitasatosporales</taxon>
        <taxon>Streptomycetaceae</taxon>
        <taxon>Streptomyces</taxon>
    </lineage>
</organism>
<protein>
    <submittedName>
        <fullName evidence="2">Uncharacterized protein</fullName>
    </submittedName>
</protein>
<evidence type="ECO:0000256" key="1">
    <source>
        <dbReference type="SAM" id="MobiDB-lite"/>
    </source>
</evidence>
<evidence type="ECO:0000313" key="3">
    <source>
        <dbReference type="Proteomes" id="UP000656732"/>
    </source>
</evidence>
<proteinExistence type="predicted"/>